<dbReference type="EMBL" id="CM029052">
    <property type="protein sequence ID" value="KAG2558326.1"/>
    <property type="molecule type" value="Genomic_DNA"/>
</dbReference>
<keyword evidence="2" id="KW-1185">Reference proteome</keyword>
<evidence type="ECO:0000313" key="2">
    <source>
        <dbReference type="Proteomes" id="UP000823388"/>
    </source>
</evidence>
<protein>
    <submittedName>
        <fullName evidence="1">Uncharacterized protein</fullName>
    </submittedName>
</protein>
<dbReference type="AlphaFoldDB" id="A0A8T0PGL6"/>
<dbReference type="Proteomes" id="UP000823388">
    <property type="component" value="Chromosome 8N"/>
</dbReference>
<proteinExistence type="predicted"/>
<name>A0A8T0PGL6_PANVG</name>
<comment type="caution">
    <text evidence="1">The sequence shown here is derived from an EMBL/GenBank/DDBJ whole genome shotgun (WGS) entry which is preliminary data.</text>
</comment>
<evidence type="ECO:0000313" key="1">
    <source>
        <dbReference type="EMBL" id="KAG2558326.1"/>
    </source>
</evidence>
<organism evidence="1 2">
    <name type="scientific">Panicum virgatum</name>
    <name type="common">Blackwell switchgrass</name>
    <dbReference type="NCBI Taxonomy" id="38727"/>
    <lineage>
        <taxon>Eukaryota</taxon>
        <taxon>Viridiplantae</taxon>
        <taxon>Streptophyta</taxon>
        <taxon>Embryophyta</taxon>
        <taxon>Tracheophyta</taxon>
        <taxon>Spermatophyta</taxon>
        <taxon>Magnoliopsida</taxon>
        <taxon>Liliopsida</taxon>
        <taxon>Poales</taxon>
        <taxon>Poaceae</taxon>
        <taxon>PACMAD clade</taxon>
        <taxon>Panicoideae</taxon>
        <taxon>Panicodae</taxon>
        <taxon>Paniceae</taxon>
        <taxon>Panicinae</taxon>
        <taxon>Panicum</taxon>
        <taxon>Panicum sect. Hiantes</taxon>
    </lineage>
</organism>
<sequence length="79" mass="8774">MPSRSRDRSVLPSLSILLRPAFDQAVAVLDSCRDRSSHPRCGSPTFRRRRTRPLILSSVMVQGASGRLYLPNHLKSATA</sequence>
<reference evidence="1" key="1">
    <citation type="submission" date="2020-05" db="EMBL/GenBank/DDBJ databases">
        <title>WGS assembly of Panicum virgatum.</title>
        <authorList>
            <person name="Lovell J.T."/>
            <person name="Jenkins J."/>
            <person name="Shu S."/>
            <person name="Juenger T.E."/>
            <person name="Schmutz J."/>
        </authorList>
    </citation>
    <scope>NUCLEOTIDE SEQUENCE</scope>
    <source>
        <strain evidence="1">AP13</strain>
    </source>
</reference>
<gene>
    <name evidence="1" type="ORF">PVAP13_8NG145302</name>
</gene>
<accession>A0A8T0PGL6</accession>